<dbReference type="RefSeq" id="WP_229486047.1">
    <property type="nucleotide sequence ID" value="NZ_JAIVFQ010000024.1"/>
</dbReference>
<protein>
    <submittedName>
        <fullName evidence="1">Uncharacterized protein</fullName>
    </submittedName>
</protein>
<sequence>MLYADEGFPKVVTGLLLDILTAPLGAVILGGSQQLATLRSLMVAPRPFKVVPMPHADHFYIFGSII</sequence>
<feature type="non-terminal residue" evidence="1">
    <location>
        <position position="66"/>
    </location>
</feature>
<accession>A0ABS8I9W0</accession>
<organism evidence="1 2">
    <name type="scientific">Nostoc favosum CHAB5714</name>
    <dbReference type="NCBI Taxonomy" id="2780399"/>
    <lineage>
        <taxon>Bacteria</taxon>
        <taxon>Bacillati</taxon>
        <taxon>Cyanobacteriota</taxon>
        <taxon>Cyanophyceae</taxon>
        <taxon>Nostocales</taxon>
        <taxon>Nostocaceae</taxon>
        <taxon>Nostoc</taxon>
        <taxon>Nostoc favosum</taxon>
    </lineage>
</organism>
<keyword evidence="2" id="KW-1185">Reference proteome</keyword>
<reference evidence="1 2" key="1">
    <citation type="journal article" date="2021" name="Microorganisms">
        <title>Genome Evolution of Filamentous Cyanobacterium Nostoc Species: From Facultative Symbiosis to Free Living.</title>
        <authorList>
            <person name="Huo D."/>
            <person name="Li H."/>
            <person name="Cai F."/>
            <person name="Guo X."/>
            <person name="Qiao Z."/>
            <person name="Wang W."/>
            <person name="Yu G."/>
            <person name="Li R."/>
        </authorList>
    </citation>
    <scope>NUCLEOTIDE SEQUENCE [LARGE SCALE GENOMIC DNA]</scope>
    <source>
        <strain evidence="1 2">CHAB 5714</strain>
    </source>
</reference>
<proteinExistence type="predicted"/>
<dbReference type="Proteomes" id="UP001199525">
    <property type="component" value="Unassembled WGS sequence"/>
</dbReference>
<dbReference type="EMBL" id="JAIVFQ010000024">
    <property type="protein sequence ID" value="MCC5600995.1"/>
    <property type="molecule type" value="Genomic_DNA"/>
</dbReference>
<comment type="caution">
    <text evidence="1">The sequence shown here is derived from an EMBL/GenBank/DDBJ whole genome shotgun (WGS) entry which is preliminary data.</text>
</comment>
<name>A0ABS8I9W0_9NOSO</name>
<evidence type="ECO:0000313" key="2">
    <source>
        <dbReference type="Proteomes" id="UP001199525"/>
    </source>
</evidence>
<gene>
    <name evidence="1" type="ORF">LC586_17720</name>
</gene>
<evidence type="ECO:0000313" key="1">
    <source>
        <dbReference type="EMBL" id="MCC5600995.1"/>
    </source>
</evidence>